<dbReference type="AlphaFoldDB" id="A0A7R8XEB0"/>
<proteinExistence type="predicted"/>
<dbReference type="SUPFAM" id="SSF53335">
    <property type="entry name" value="S-adenosyl-L-methionine-dependent methyltransferases"/>
    <property type="match status" value="1"/>
</dbReference>
<gene>
    <name evidence="1" type="ORF">DSTB1V02_LOCUS5483</name>
</gene>
<keyword evidence="2" id="KW-1185">Reference proteome</keyword>
<dbReference type="GO" id="GO:0032991">
    <property type="term" value="C:protein-containing complex"/>
    <property type="evidence" value="ECO:0007669"/>
    <property type="project" value="TreeGrafter"/>
</dbReference>
<dbReference type="OrthoDB" id="413520at2759"/>
<organism evidence="1">
    <name type="scientific">Darwinula stevensoni</name>
    <dbReference type="NCBI Taxonomy" id="69355"/>
    <lineage>
        <taxon>Eukaryota</taxon>
        <taxon>Metazoa</taxon>
        <taxon>Ecdysozoa</taxon>
        <taxon>Arthropoda</taxon>
        <taxon>Crustacea</taxon>
        <taxon>Oligostraca</taxon>
        <taxon>Ostracoda</taxon>
        <taxon>Podocopa</taxon>
        <taxon>Podocopida</taxon>
        <taxon>Darwinulocopina</taxon>
        <taxon>Darwinuloidea</taxon>
        <taxon>Darwinulidae</taxon>
        <taxon>Darwinula</taxon>
    </lineage>
</organism>
<dbReference type="EMBL" id="CAJPEV010000901">
    <property type="protein sequence ID" value="CAG0889402.1"/>
    <property type="molecule type" value="Genomic_DNA"/>
</dbReference>
<evidence type="ECO:0000313" key="1">
    <source>
        <dbReference type="EMBL" id="CAD7245612.1"/>
    </source>
</evidence>
<dbReference type="InterPro" id="IPR019410">
    <property type="entry name" value="Methyltransf_16"/>
</dbReference>
<protein>
    <recommendedName>
        <fullName evidence="3">Protein-lysine methyltransferase METTL21D</fullName>
    </recommendedName>
</protein>
<dbReference type="PANTHER" id="PTHR14614">
    <property type="entry name" value="HEPATOCELLULAR CARCINOMA-ASSOCIATED ANTIGEN"/>
    <property type="match status" value="1"/>
</dbReference>
<dbReference type="InterPro" id="IPR029063">
    <property type="entry name" value="SAM-dependent_MTases_sf"/>
</dbReference>
<name>A0A7R8XEB0_9CRUS</name>
<dbReference type="Pfam" id="PF10294">
    <property type="entry name" value="Methyltransf_16"/>
    <property type="match status" value="1"/>
</dbReference>
<dbReference type="EMBL" id="LR900418">
    <property type="protein sequence ID" value="CAD7245612.1"/>
    <property type="molecule type" value="Genomic_DNA"/>
</dbReference>
<evidence type="ECO:0008006" key="3">
    <source>
        <dbReference type="Google" id="ProtNLM"/>
    </source>
</evidence>
<dbReference type="Gene3D" id="3.40.50.150">
    <property type="entry name" value="Vaccinia Virus protein VP39"/>
    <property type="match status" value="1"/>
</dbReference>
<dbReference type="Proteomes" id="UP000677054">
    <property type="component" value="Unassembled WGS sequence"/>
</dbReference>
<dbReference type="PANTHER" id="PTHR14614:SF44">
    <property type="entry name" value="PROTEIN N-LYSINE METHYLTRANSFERASE METTL21D"/>
    <property type="match status" value="1"/>
</dbReference>
<accession>A0A7R8XEB0</accession>
<reference evidence="1" key="1">
    <citation type="submission" date="2020-11" db="EMBL/GenBank/DDBJ databases">
        <authorList>
            <person name="Tran Van P."/>
        </authorList>
    </citation>
    <scope>NUCLEOTIDE SEQUENCE</scope>
</reference>
<sequence length="216" mass="24692">MEDCIREFEIGEGEVRPTLHIVQKTIGDVGCVVWDAALVLAKYLERLCSEEKDFLRGKKVLELGAGTGLVGLVAAYFGGDVTLTDLPEMFPLLGENVRRNALICEGRATSKVLIWGWDLGQSKNEIPRPDIILVSDCIYYAESVDPLIETLLEFSDSETLILMSYETRMEFEKHAQLERDFFDKMKKSFHETEIPKDELHPEFTSDDIRVLRFKKR</sequence>
<evidence type="ECO:0000313" key="2">
    <source>
        <dbReference type="Proteomes" id="UP000677054"/>
    </source>
</evidence>
<dbReference type="GO" id="GO:0005829">
    <property type="term" value="C:cytosol"/>
    <property type="evidence" value="ECO:0007669"/>
    <property type="project" value="TreeGrafter"/>
</dbReference>